<dbReference type="PATRIC" id="fig|448.7.peg.204"/>
<organism evidence="3 4">
    <name type="scientific">Legionella erythra</name>
    <dbReference type="NCBI Taxonomy" id="448"/>
    <lineage>
        <taxon>Bacteria</taxon>
        <taxon>Pseudomonadati</taxon>
        <taxon>Pseudomonadota</taxon>
        <taxon>Gammaproteobacteria</taxon>
        <taxon>Legionellales</taxon>
        <taxon>Legionellaceae</taxon>
        <taxon>Legionella</taxon>
    </lineage>
</organism>
<dbReference type="Proteomes" id="UP000054773">
    <property type="component" value="Unassembled WGS sequence"/>
</dbReference>
<keyword evidence="4" id="KW-1185">Reference proteome</keyword>
<dbReference type="AlphaFoldDB" id="A0A0W0TW33"/>
<feature type="signal peptide" evidence="1">
    <location>
        <begin position="1"/>
        <end position="24"/>
    </location>
</feature>
<dbReference type="STRING" id="448.Lery_0198"/>
<gene>
    <name evidence="3" type="ORF">Lery_0198</name>
</gene>
<evidence type="ECO:0000313" key="4">
    <source>
        <dbReference type="Proteomes" id="UP000054773"/>
    </source>
</evidence>
<evidence type="ECO:0000313" key="3">
    <source>
        <dbReference type="EMBL" id="KTC99844.1"/>
    </source>
</evidence>
<evidence type="ECO:0000256" key="1">
    <source>
        <dbReference type="SAM" id="SignalP"/>
    </source>
</evidence>
<proteinExistence type="predicted"/>
<dbReference type="InterPro" id="IPR021255">
    <property type="entry name" value="DUF2807"/>
</dbReference>
<dbReference type="Gene3D" id="2.160.20.120">
    <property type="match status" value="1"/>
</dbReference>
<comment type="caution">
    <text evidence="3">The sequence shown here is derived from an EMBL/GenBank/DDBJ whole genome shotgun (WGS) entry which is preliminary data.</text>
</comment>
<dbReference type="Pfam" id="PF10988">
    <property type="entry name" value="DUF2807"/>
    <property type="match status" value="1"/>
</dbReference>
<accession>A0A0W0TW33</accession>
<sequence length="320" mass="35745">MLTRFLALIFIAFLLAGCHRQAIATREQPVAVAKVRTTQVRTVPRFNQVIARGRLNVDLHTGYSKPQVILRGAASDLQQVVTKVQNGQLLIQIGEGYPRCGSVSVEVRGHYLNSFTYQGGGVITGSRLHSGLLDLSIDNPGNTTLGGDIFLRKLDVRGSGNVQINGVHAHYLQLSMHGKPHVQLTGMANLSMVELAGEGWFSMYWIKSDKLKIRAKNKAFMQLAGIANVIDVELWGNAQFKGRYLRANRAFVKTHDHAVAELSAVKRQHTLATDASDIYFYNIPEMRTDFMAYNGAVLDMRDWGFYSLQEYTRYNKSLNN</sequence>
<feature type="chain" id="PRO_5006913465" description="Putative auto-transporter adhesin head GIN domain-containing protein" evidence="1">
    <location>
        <begin position="25"/>
        <end position="320"/>
    </location>
</feature>
<protein>
    <recommendedName>
        <fullName evidence="2">Putative auto-transporter adhesin head GIN domain-containing protein</fullName>
    </recommendedName>
</protein>
<feature type="domain" description="Putative auto-transporter adhesin head GIN" evidence="2">
    <location>
        <begin position="45"/>
        <end position="200"/>
    </location>
</feature>
<reference evidence="3 4" key="1">
    <citation type="submission" date="2015-11" db="EMBL/GenBank/DDBJ databases">
        <title>Genomic analysis of 38 Legionella species identifies large and diverse effector repertoires.</title>
        <authorList>
            <person name="Burstein D."/>
            <person name="Amaro F."/>
            <person name="Zusman T."/>
            <person name="Lifshitz Z."/>
            <person name="Cohen O."/>
            <person name="Gilbert J.A."/>
            <person name="Pupko T."/>
            <person name="Shuman H.A."/>
            <person name="Segal G."/>
        </authorList>
    </citation>
    <scope>NUCLEOTIDE SEQUENCE [LARGE SCALE GENOMIC DNA]</scope>
    <source>
        <strain evidence="3 4">SE-32A-C8</strain>
    </source>
</reference>
<keyword evidence="1" id="KW-0732">Signal</keyword>
<dbReference type="EMBL" id="LNYA01000002">
    <property type="protein sequence ID" value="KTC99844.1"/>
    <property type="molecule type" value="Genomic_DNA"/>
</dbReference>
<dbReference type="PROSITE" id="PS51257">
    <property type="entry name" value="PROKAR_LIPOPROTEIN"/>
    <property type="match status" value="1"/>
</dbReference>
<name>A0A0W0TW33_LEGER</name>
<dbReference type="OrthoDB" id="5641583at2"/>
<evidence type="ECO:0000259" key="2">
    <source>
        <dbReference type="Pfam" id="PF10988"/>
    </source>
</evidence>